<name>A0A1H8AUN4_9BACL</name>
<dbReference type="SUPFAM" id="SSF48452">
    <property type="entry name" value="TPR-like"/>
    <property type="match status" value="2"/>
</dbReference>
<dbReference type="InterPro" id="IPR019734">
    <property type="entry name" value="TPR_rpt"/>
</dbReference>
<dbReference type="STRING" id="1173111.SAMN05444955_101321"/>
<sequence length="445" mass="52286">MKINLKDDIIRYVLRRRRKKELNKSTRDIEDFDISKGSVSNIEKKGNVKPDTLEIYLKKIGLTEDEVIKRAKALEEEMKEVYYQLETIETIIEDGDLKAAKEQLERFQFEEFYPLTPNYFFLQGLICSEEKDIEKAQNKFKQAIKVCKDYALKPRDNIIAACYAELAACSHLQHDLQKAIKYADQGLEAYDETKNKKGIKYKILGNKTMYLLKSSNTDQASRLLDKVWPEVEKLDHGYEDYPVLNLYKFRSTILRDQGHYGEALQCCNKGQKLARRYRSSSKSHYLDFIILSGSIFLLQKEFTKAFERFQLALDSDRDFKSPRRHMDVHTYFGILFTAKKEWPKATMHVEEALKIGKERPDAFRLAKALIVRGNICYSQKQFSEAIPYYQEAASLAERHGYKQRQYTALLKLADCFDNLDEKEKLRDCTETMYRLQKWTQDKKRG</sequence>
<reference evidence="2 3" key="1">
    <citation type="submission" date="2016-10" db="EMBL/GenBank/DDBJ databases">
        <authorList>
            <person name="de Groot N.N."/>
        </authorList>
    </citation>
    <scope>NUCLEOTIDE SEQUENCE [LARGE SCALE GENOMIC DNA]</scope>
    <source>
        <strain evidence="2 3">DSM 46701</strain>
    </source>
</reference>
<keyword evidence="1" id="KW-0802">TPR repeat</keyword>
<dbReference type="AlphaFoldDB" id="A0A1H8AUN4"/>
<organism evidence="2 3">
    <name type="scientific">Lihuaxuella thermophila</name>
    <dbReference type="NCBI Taxonomy" id="1173111"/>
    <lineage>
        <taxon>Bacteria</taxon>
        <taxon>Bacillati</taxon>
        <taxon>Bacillota</taxon>
        <taxon>Bacilli</taxon>
        <taxon>Bacillales</taxon>
        <taxon>Thermoactinomycetaceae</taxon>
        <taxon>Lihuaxuella</taxon>
    </lineage>
</organism>
<gene>
    <name evidence="2" type="ORF">SAMN05444955_101321</name>
</gene>
<evidence type="ECO:0000256" key="1">
    <source>
        <dbReference type="PROSITE-ProRule" id="PRU00339"/>
    </source>
</evidence>
<feature type="repeat" description="TPR" evidence="1">
    <location>
        <begin position="366"/>
        <end position="399"/>
    </location>
</feature>
<dbReference type="EMBL" id="FOCQ01000001">
    <property type="protein sequence ID" value="SEM73518.1"/>
    <property type="molecule type" value="Genomic_DNA"/>
</dbReference>
<proteinExistence type="predicted"/>
<evidence type="ECO:0000313" key="2">
    <source>
        <dbReference type="EMBL" id="SEM73518.1"/>
    </source>
</evidence>
<protein>
    <submittedName>
        <fullName evidence="2">Tetratricopeptide repeat-containing protein</fullName>
    </submittedName>
</protein>
<dbReference type="PROSITE" id="PS50005">
    <property type="entry name" value="TPR"/>
    <property type="match status" value="1"/>
</dbReference>
<dbReference type="OrthoDB" id="2986154at2"/>
<dbReference type="SMART" id="SM00028">
    <property type="entry name" value="TPR"/>
    <property type="match status" value="6"/>
</dbReference>
<dbReference type="InterPro" id="IPR011990">
    <property type="entry name" value="TPR-like_helical_dom_sf"/>
</dbReference>
<dbReference type="PANTHER" id="PTHR10098">
    <property type="entry name" value="RAPSYN-RELATED"/>
    <property type="match status" value="1"/>
</dbReference>
<dbReference type="RefSeq" id="WP_089964603.1">
    <property type="nucleotide sequence ID" value="NZ_FOCQ01000001.1"/>
</dbReference>
<accession>A0A1H8AUN4</accession>
<dbReference type="Pfam" id="PF13424">
    <property type="entry name" value="TPR_12"/>
    <property type="match status" value="1"/>
</dbReference>
<evidence type="ECO:0000313" key="3">
    <source>
        <dbReference type="Proteomes" id="UP000199695"/>
    </source>
</evidence>
<dbReference type="Proteomes" id="UP000199695">
    <property type="component" value="Unassembled WGS sequence"/>
</dbReference>
<dbReference type="Gene3D" id="1.25.40.10">
    <property type="entry name" value="Tetratricopeptide repeat domain"/>
    <property type="match status" value="2"/>
</dbReference>
<keyword evidence="3" id="KW-1185">Reference proteome</keyword>